<reference evidence="1" key="1">
    <citation type="submission" date="2014-08" db="EMBL/GenBank/DDBJ databases">
        <authorList>
            <person name="Sharma Rahul"/>
            <person name="Thines Marco"/>
        </authorList>
    </citation>
    <scope>NUCLEOTIDE SEQUENCE</scope>
</reference>
<accession>A0A0F7SEC8</accession>
<dbReference type="AlphaFoldDB" id="A0A0F7SEC8"/>
<protein>
    <submittedName>
        <fullName evidence="1">Uncharacterized protein</fullName>
    </submittedName>
</protein>
<organism evidence="1">
    <name type="scientific">Phaffia rhodozyma</name>
    <name type="common">Yeast</name>
    <name type="synonym">Xanthophyllomyces dendrorhous</name>
    <dbReference type="NCBI Taxonomy" id="264483"/>
    <lineage>
        <taxon>Eukaryota</taxon>
        <taxon>Fungi</taxon>
        <taxon>Dikarya</taxon>
        <taxon>Basidiomycota</taxon>
        <taxon>Agaricomycotina</taxon>
        <taxon>Tremellomycetes</taxon>
        <taxon>Cystofilobasidiales</taxon>
        <taxon>Mrakiaceae</taxon>
        <taxon>Phaffia</taxon>
    </lineage>
</organism>
<sequence>MADLGYQSLRWWESHRNSPGIEPSTLGQPTIQLAIWPIVPLLVVYKSSIGQDERLNIICSSHTYTRSTSLISVLKLLSCRLSTIKLTVQALLI</sequence>
<evidence type="ECO:0000313" key="1">
    <source>
        <dbReference type="EMBL" id="CDZ96606.1"/>
    </source>
</evidence>
<name>A0A0F7SEC8_PHARH</name>
<dbReference type="EMBL" id="LN483144">
    <property type="protein sequence ID" value="CDZ96606.1"/>
    <property type="molecule type" value="Genomic_DNA"/>
</dbReference>
<proteinExistence type="predicted"/>